<gene>
    <name evidence="1" type="ORF">M153_17150001</name>
</gene>
<protein>
    <submittedName>
        <fullName evidence="1">Uncharacterized protein</fullName>
    </submittedName>
</protein>
<organism evidence="1 2">
    <name type="scientific">Pseudoloma neurophilia</name>
    <dbReference type="NCBI Taxonomy" id="146866"/>
    <lineage>
        <taxon>Eukaryota</taxon>
        <taxon>Fungi</taxon>
        <taxon>Fungi incertae sedis</taxon>
        <taxon>Microsporidia</taxon>
        <taxon>Pseudoloma</taxon>
    </lineage>
</organism>
<dbReference type="VEuPathDB" id="MicrosporidiaDB:M153_17150001"/>
<comment type="caution">
    <text evidence="1">The sequence shown here is derived from an EMBL/GenBank/DDBJ whole genome shotgun (WGS) entry which is preliminary data.</text>
</comment>
<reference evidence="1 2" key="1">
    <citation type="submission" date="2015-07" db="EMBL/GenBank/DDBJ databases">
        <title>The genome of Pseudoloma neurophilia, a relevant intracellular parasite of the zebrafish.</title>
        <authorList>
            <person name="Ndikumana S."/>
            <person name="Pelin A."/>
            <person name="Sanders J."/>
            <person name="Corradi N."/>
        </authorList>
    </citation>
    <scope>NUCLEOTIDE SEQUENCE [LARGE SCALE GENOMIC DNA]</scope>
    <source>
        <strain evidence="1 2">MK1</strain>
    </source>
</reference>
<feature type="non-terminal residue" evidence="1">
    <location>
        <position position="1"/>
    </location>
</feature>
<sequence length="65" mass="7946">WMAEFLNEKDYEISTQVLKTELQRDFYQRAGQMSHCHASSMYRHQKIEKNLKPFYEPLQSLHQKK</sequence>
<dbReference type="AlphaFoldDB" id="A0A0R0M1Y1"/>
<dbReference type="Proteomes" id="UP000051530">
    <property type="component" value="Unassembled WGS sequence"/>
</dbReference>
<proteinExistence type="predicted"/>
<accession>A0A0R0M1Y1</accession>
<evidence type="ECO:0000313" key="1">
    <source>
        <dbReference type="EMBL" id="KRH93031.1"/>
    </source>
</evidence>
<keyword evidence="2" id="KW-1185">Reference proteome</keyword>
<name>A0A0R0M1Y1_9MICR</name>
<evidence type="ECO:0000313" key="2">
    <source>
        <dbReference type="Proteomes" id="UP000051530"/>
    </source>
</evidence>
<dbReference type="EMBL" id="LGUB01000523">
    <property type="protein sequence ID" value="KRH93031.1"/>
    <property type="molecule type" value="Genomic_DNA"/>
</dbReference>